<dbReference type="SUPFAM" id="SSF51069">
    <property type="entry name" value="Carbonic anhydrase"/>
    <property type="match status" value="1"/>
</dbReference>
<dbReference type="EC" id="4.2.1.1" evidence="4"/>
<feature type="region of interest" description="Disordered" evidence="5">
    <location>
        <begin position="328"/>
        <end position="402"/>
    </location>
</feature>
<feature type="region of interest" description="Disordered" evidence="5">
    <location>
        <begin position="1"/>
        <end position="69"/>
    </location>
</feature>
<keyword evidence="4" id="KW-0456">Lyase</keyword>
<dbReference type="InterPro" id="IPR018338">
    <property type="entry name" value="Carbonic_anhydrase_a-class_CS"/>
</dbReference>
<dbReference type="CDD" id="cd00326">
    <property type="entry name" value="alpha_CA"/>
    <property type="match status" value="1"/>
</dbReference>
<keyword evidence="2 4" id="KW-0479">Metal-binding</keyword>
<comment type="catalytic activity">
    <reaction evidence="4">
        <text>hydrogencarbonate + H(+) = CO2 + H2O</text>
        <dbReference type="Rhea" id="RHEA:10748"/>
        <dbReference type="ChEBI" id="CHEBI:15377"/>
        <dbReference type="ChEBI" id="CHEBI:15378"/>
        <dbReference type="ChEBI" id="CHEBI:16526"/>
        <dbReference type="ChEBI" id="CHEBI:17544"/>
        <dbReference type="EC" id="4.2.1.1"/>
    </reaction>
</comment>
<organism evidence="7">
    <name type="scientific">Lygus hesperus</name>
    <name type="common">Western plant bug</name>
    <dbReference type="NCBI Taxonomy" id="30085"/>
    <lineage>
        <taxon>Eukaryota</taxon>
        <taxon>Metazoa</taxon>
        <taxon>Ecdysozoa</taxon>
        <taxon>Arthropoda</taxon>
        <taxon>Hexapoda</taxon>
        <taxon>Insecta</taxon>
        <taxon>Pterygota</taxon>
        <taxon>Neoptera</taxon>
        <taxon>Paraneoptera</taxon>
        <taxon>Hemiptera</taxon>
        <taxon>Heteroptera</taxon>
        <taxon>Panheteroptera</taxon>
        <taxon>Cimicomorpha</taxon>
        <taxon>Miridae</taxon>
        <taxon>Mirini</taxon>
        <taxon>Lygus</taxon>
    </lineage>
</organism>
<dbReference type="GO" id="GO:0005737">
    <property type="term" value="C:cytoplasm"/>
    <property type="evidence" value="ECO:0007669"/>
    <property type="project" value="TreeGrafter"/>
</dbReference>
<reference evidence="7" key="1">
    <citation type="journal article" date="2014" name="PLoS ONE">
        <title>Transcriptome-Based Identification of ABC Transporters in the Western Tarnished Plant Bug Lygus hesperus.</title>
        <authorList>
            <person name="Hull J.J."/>
            <person name="Chaney K."/>
            <person name="Geib S.M."/>
            <person name="Fabrick J.A."/>
            <person name="Brent C.S."/>
            <person name="Walsh D."/>
            <person name="Lavine L.C."/>
        </authorList>
    </citation>
    <scope>NUCLEOTIDE SEQUENCE</scope>
</reference>
<keyword evidence="3 4" id="KW-0862">Zinc</keyword>
<dbReference type="Gene3D" id="3.10.200.10">
    <property type="entry name" value="Alpha carbonic anhydrase"/>
    <property type="match status" value="1"/>
</dbReference>
<accession>A0A0A9X4I3</accession>
<name>A0A0A9X4I3_LYGHE</name>
<feature type="domain" description="Alpha-carbonic anhydrase" evidence="6">
    <location>
        <begin position="65"/>
        <end position="319"/>
    </location>
</feature>
<dbReference type="PROSITE" id="PS00162">
    <property type="entry name" value="ALPHA_CA_1"/>
    <property type="match status" value="1"/>
</dbReference>
<dbReference type="PANTHER" id="PTHR18952:SF233">
    <property type="entry name" value="CARBONIC ANHYDRASE 14"/>
    <property type="match status" value="1"/>
</dbReference>
<evidence type="ECO:0000256" key="1">
    <source>
        <dbReference type="ARBA" id="ARBA00010718"/>
    </source>
</evidence>
<feature type="compositionally biased region" description="Basic residues" evidence="5">
    <location>
        <begin position="360"/>
        <end position="393"/>
    </location>
</feature>
<evidence type="ECO:0000256" key="3">
    <source>
        <dbReference type="ARBA" id="ARBA00022833"/>
    </source>
</evidence>
<protein>
    <recommendedName>
        <fullName evidence="4">Carbonic anhydrase</fullName>
        <ecNumber evidence="4">4.2.1.1</ecNumber>
    </recommendedName>
</protein>
<evidence type="ECO:0000256" key="4">
    <source>
        <dbReference type="RuleBase" id="RU367011"/>
    </source>
</evidence>
<dbReference type="GO" id="GO:0004089">
    <property type="term" value="F:carbonate dehydratase activity"/>
    <property type="evidence" value="ECO:0007669"/>
    <property type="project" value="UniProtKB-UniRule"/>
</dbReference>
<comment type="function">
    <text evidence="4">Reversible hydration of carbon dioxide.</text>
</comment>
<evidence type="ECO:0000256" key="5">
    <source>
        <dbReference type="SAM" id="MobiDB-lite"/>
    </source>
</evidence>
<dbReference type="PANTHER" id="PTHR18952">
    <property type="entry name" value="CARBONIC ANHYDRASE"/>
    <property type="match status" value="1"/>
</dbReference>
<evidence type="ECO:0000313" key="7">
    <source>
        <dbReference type="EMBL" id="JAG13703.1"/>
    </source>
</evidence>
<dbReference type="AlphaFoldDB" id="A0A0A9X4I3"/>
<dbReference type="PROSITE" id="PS51144">
    <property type="entry name" value="ALPHA_CA_2"/>
    <property type="match status" value="1"/>
</dbReference>
<dbReference type="Pfam" id="PF00194">
    <property type="entry name" value="Carb_anhydrase"/>
    <property type="match status" value="1"/>
</dbReference>
<feature type="compositionally biased region" description="Basic residues" evidence="5">
    <location>
        <begin position="17"/>
        <end position="43"/>
    </location>
</feature>
<dbReference type="InterPro" id="IPR001148">
    <property type="entry name" value="CA_dom"/>
</dbReference>
<comment type="similarity">
    <text evidence="1 4">Belongs to the alpha-carbonic anhydrase family.</text>
</comment>
<feature type="compositionally biased region" description="Basic and acidic residues" evidence="5">
    <location>
        <begin position="342"/>
        <end position="359"/>
    </location>
</feature>
<dbReference type="GO" id="GO:0008270">
    <property type="term" value="F:zinc ion binding"/>
    <property type="evidence" value="ECO:0007669"/>
    <property type="project" value="UniProtKB-UniRule"/>
</dbReference>
<dbReference type="InterPro" id="IPR023561">
    <property type="entry name" value="Carbonic_anhydrase_a-class"/>
</dbReference>
<sequence length="402" mass="46189">FEQNLMTEPGFEDTRKSKQSIRRKSRKSTSSRRQSRRQSKRRQTGGVKSLKGQKSTKESTTTASTTWDEDELGFGDVMANLQGEPLGESPIDLELAVLKKATILPILQWLNTENLPHAMKITNSGYTATVCGLWAPGECPKLRGGPLKEDYDFSQFHFHWGEHENDGSEHLIEHKHYPLEVHVVFHKSSYQIHERARKEHDGLIVVVYFYTLSRRPNMNLESIIPCLNDISSPLTEKYIDPFPYTSVFPIFTEDYILYNGWMKHKCLHATLWFICRETLGINADQLEKFRKIVGFEGTPILKNYRDVKETGDMRVFIVYPSSVDTGVVLHPRPMTPEDPESEEKITTGKHGKSTDDKHSKSSVRRQSKRQSRRQSKRQSKASSKRQSMKRKSKAGGSRKSMK</sequence>
<dbReference type="SMART" id="SM01057">
    <property type="entry name" value="Carb_anhydrase"/>
    <property type="match status" value="1"/>
</dbReference>
<evidence type="ECO:0000256" key="2">
    <source>
        <dbReference type="ARBA" id="ARBA00022723"/>
    </source>
</evidence>
<dbReference type="InterPro" id="IPR036398">
    <property type="entry name" value="CA_dom_sf"/>
</dbReference>
<gene>
    <name evidence="7" type="ORF">CM83_12444</name>
</gene>
<reference evidence="7" key="2">
    <citation type="submission" date="2014-07" db="EMBL/GenBank/DDBJ databases">
        <authorList>
            <person name="Hull J."/>
        </authorList>
    </citation>
    <scope>NUCLEOTIDE SEQUENCE</scope>
</reference>
<comment type="cofactor">
    <cofactor evidence="4">
        <name>Zn(2+)</name>
        <dbReference type="ChEBI" id="CHEBI:29105"/>
    </cofactor>
</comment>
<dbReference type="EMBL" id="GBHO01029901">
    <property type="protein sequence ID" value="JAG13703.1"/>
    <property type="molecule type" value="Transcribed_RNA"/>
</dbReference>
<feature type="non-terminal residue" evidence="7">
    <location>
        <position position="1"/>
    </location>
</feature>
<evidence type="ECO:0000259" key="6">
    <source>
        <dbReference type="PROSITE" id="PS51144"/>
    </source>
</evidence>
<proteinExistence type="inferred from homology"/>